<accession>I3R9C2</accession>
<evidence type="ECO:0000313" key="5">
    <source>
        <dbReference type="Proteomes" id="UP000006469"/>
    </source>
</evidence>
<dbReference type="InterPro" id="IPR013762">
    <property type="entry name" value="Integrase-like_cat_sf"/>
</dbReference>
<dbReference type="Proteomes" id="UP000006469">
    <property type="component" value="Plasmid pHM100"/>
</dbReference>
<dbReference type="Gene3D" id="1.10.443.10">
    <property type="entry name" value="Intergrase catalytic core"/>
    <property type="match status" value="1"/>
</dbReference>
<dbReference type="GO" id="GO:0015074">
    <property type="term" value="P:DNA integration"/>
    <property type="evidence" value="ECO:0007669"/>
    <property type="project" value="InterPro"/>
</dbReference>
<feature type="region of interest" description="Disordered" evidence="2">
    <location>
        <begin position="1"/>
        <end position="20"/>
    </location>
</feature>
<evidence type="ECO:0000259" key="3">
    <source>
        <dbReference type="PROSITE" id="PS51898"/>
    </source>
</evidence>
<protein>
    <submittedName>
        <fullName evidence="4">Phage integrase</fullName>
    </submittedName>
</protein>
<dbReference type="GO" id="GO:0003677">
    <property type="term" value="F:DNA binding"/>
    <property type="evidence" value="ECO:0007669"/>
    <property type="project" value="InterPro"/>
</dbReference>
<gene>
    <name evidence="4" type="primary">tnp</name>
    <name evidence="4" type="ordered locus">HFX_4141</name>
</gene>
<dbReference type="AlphaFoldDB" id="I3R9C2"/>
<geneLocation type="plasmid" evidence="4 5">
    <name>pHM100</name>
</geneLocation>
<evidence type="ECO:0000256" key="2">
    <source>
        <dbReference type="SAM" id="MobiDB-lite"/>
    </source>
</evidence>
<dbReference type="KEGG" id="hme:HFX_4141"/>
<keyword evidence="4" id="KW-0614">Plasmid</keyword>
<evidence type="ECO:0000256" key="1">
    <source>
        <dbReference type="ARBA" id="ARBA00023172"/>
    </source>
</evidence>
<organism evidence="4 5">
    <name type="scientific">Haloferax mediterranei (strain ATCC 33500 / DSM 1411 / JCM 8866 / NBRC 14739 / NCIMB 2177 / R-4)</name>
    <name type="common">Halobacterium mediterranei</name>
    <dbReference type="NCBI Taxonomy" id="523841"/>
    <lineage>
        <taxon>Archaea</taxon>
        <taxon>Methanobacteriati</taxon>
        <taxon>Methanobacteriota</taxon>
        <taxon>Stenosarchaea group</taxon>
        <taxon>Halobacteria</taxon>
        <taxon>Halobacteriales</taxon>
        <taxon>Haloferacaceae</taxon>
        <taxon>Haloferax</taxon>
    </lineage>
</organism>
<keyword evidence="1" id="KW-0233">DNA recombination</keyword>
<sequence length="443" mass="50806">MTKQSTSQQPDDESTDSKTRSRRYNWSRMDLDELVDVYWQDIAPKRYRDGFDEDRDVPTYDWLTEHGYSGIAYALREHHDLTPKQFFVNFVGLEDEATDEWEWNVDHDATVNALEAYLTSIETRGGRATSTVETHRTRLAKWVRTYRELHGTDALLEPLSELDQQPREIERCLAVLDVFDEELSTDRSKLEYLHVARAWYAFVKRRKYAKYNPLSEAGEEFGWEASEPDPQALSASQVRRIYSEVDSPEAELLVVALAGWGLRPSEVAALHVDQVVLDAEDPHLSFGDGERKNGPGEVTLLYGVDVVADRIDALSDRETWNGYLFPSRSSSTGHVSVSTVRRRFKRLADRAGVVIDGDTPTPKMGRRFWYSAYQEAVGEVLEGLEGVAEDQGSSSTEVVLRNYLSREQERRARRRRMEEKLETAFDKQRCGTCNSQNNRISDL</sequence>
<proteinExistence type="predicted"/>
<evidence type="ECO:0000313" key="4">
    <source>
        <dbReference type="EMBL" id="AFK20832.1"/>
    </source>
</evidence>
<reference evidence="4 5" key="1">
    <citation type="journal article" date="2012" name="J. Bacteriol.">
        <title>Complete genome sequence of the metabolically versatile halophilic archaeon Haloferax mediterranei, a poly(3-hydroxybutyrate-co-3-hydroxyvalerate) producer.</title>
        <authorList>
            <person name="Han J."/>
            <person name="Zhang F."/>
            <person name="Hou J."/>
            <person name="Liu X."/>
            <person name="Li M."/>
            <person name="Liu H."/>
            <person name="Cai L."/>
            <person name="Zhang B."/>
            <person name="Chen Y."/>
            <person name="Zhou J."/>
            <person name="Hu S."/>
            <person name="Xiang H."/>
        </authorList>
    </citation>
    <scope>NUCLEOTIDE SEQUENCE [LARGE SCALE GENOMIC DNA]</scope>
    <source>
        <strain evidence="5">ATCC 33500 / DSM 1411 / JCM 8866 / NBRC 14739 / NCIMB 2177 / R-4</strain>
        <plasmid evidence="5">pHM100</plasmid>
    </source>
</reference>
<feature type="domain" description="Tyr recombinase" evidence="3">
    <location>
        <begin position="228"/>
        <end position="416"/>
    </location>
</feature>
<name>I3R9C2_HALMT</name>
<dbReference type="HOGENOM" id="CLU_658275_0_0_2"/>
<dbReference type="PROSITE" id="PS51898">
    <property type="entry name" value="TYR_RECOMBINASE"/>
    <property type="match status" value="1"/>
</dbReference>
<dbReference type="EMBL" id="CP001869">
    <property type="protein sequence ID" value="AFK20832.1"/>
    <property type="molecule type" value="Genomic_DNA"/>
</dbReference>
<dbReference type="GO" id="GO:0006310">
    <property type="term" value="P:DNA recombination"/>
    <property type="evidence" value="ECO:0007669"/>
    <property type="project" value="UniProtKB-KW"/>
</dbReference>
<dbReference type="SUPFAM" id="SSF56349">
    <property type="entry name" value="DNA breaking-rejoining enzymes"/>
    <property type="match status" value="1"/>
</dbReference>
<dbReference type="InterPro" id="IPR011010">
    <property type="entry name" value="DNA_brk_join_enz"/>
</dbReference>
<dbReference type="InterPro" id="IPR002104">
    <property type="entry name" value="Integrase_catalytic"/>
</dbReference>